<reference evidence="3" key="1">
    <citation type="submission" date="2022-11" db="UniProtKB">
        <authorList>
            <consortium name="WormBaseParasite"/>
        </authorList>
    </citation>
    <scope>IDENTIFICATION</scope>
</reference>
<keyword evidence="2" id="KW-1185">Reference proteome</keyword>
<protein>
    <submittedName>
        <fullName evidence="3">VWFA domain-containing protein</fullName>
    </submittedName>
</protein>
<dbReference type="SMART" id="SM00327">
    <property type="entry name" value="VWA"/>
    <property type="match status" value="1"/>
</dbReference>
<evidence type="ECO:0000313" key="3">
    <source>
        <dbReference type="WBParaSite" id="PSAMB.scaffold946size38289.g9908.t1"/>
    </source>
</evidence>
<dbReference type="AlphaFoldDB" id="A0A914XM23"/>
<proteinExistence type="predicted"/>
<feature type="domain" description="VWFA" evidence="1">
    <location>
        <begin position="123"/>
        <end position="315"/>
    </location>
</feature>
<dbReference type="Pfam" id="PF00092">
    <property type="entry name" value="VWA"/>
    <property type="match status" value="1"/>
</dbReference>
<accession>A0A914XM23</accession>
<dbReference type="WBParaSite" id="PSAMB.scaffold946size38289.g9908.t1">
    <property type="protein sequence ID" value="PSAMB.scaffold946size38289.g9908.t1"/>
    <property type="gene ID" value="PSAMB.scaffold946size38289.g9908"/>
</dbReference>
<evidence type="ECO:0000313" key="2">
    <source>
        <dbReference type="Proteomes" id="UP000887566"/>
    </source>
</evidence>
<dbReference type="Gene3D" id="3.40.50.410">
    <property type="entry name" value="von Willebrand factor, type A domain"/>
    <property type="match status" value="1"/>
</dbReference>
<dbReference type="Proteomes" id="UP000887566">
    <property type="component" value="Unplaced"/>
</dbReference>
<sequence>MKPAGRYYKSVYFGATEHIFSASATTTTGGTAATTVTTGGVKLGTVIVAVVAGGVTGVAVNGAVIGGIVIAGIAIAGKNATNLPQTTTTATTGGPVTIITTVPGSTTTNSGPTPSPNTTLGLDLVIAIDASTTMPTANFNEVVAFLKTVPIPYTIGQGNPGTRVAIINVPGDSGIVIPSVELQAIANKAGLLAALENDYEFYDGTPGQLFITLLQLITHPDFLSAGYRPDITNHLLLYITGTSIFTDDPNGTNATALAQAIRNNKQYGIIIIAYKAAAVDVNILQAIAGGTDCVLQATTVDQLNQLGIPLFQGKILDGQYCGM</sequence>
<evidence type="ECO:0000259" key="1">
    <source>
        <dbReference type="PROSITE" id="PS50234"/>
    </source>
</evidence>
<name>A0A914XM23_9BILA</name>
<dbReference type="InterPro" id="IPR036465">
    <property type="entry name" value="vWFA_dom_sf"/>
</dbReference>
<dbReference type="SUPFAM" id="SSF53300">
    <property type="entry name" value="vWA-like"/>
    <property type="match status" value="1"/>
</dbReference>
<dbReference type="PROSITE" id="PS50234">
    <property type="entry name" value="VWFA"/>
    <property type="match status" value="1"/>
</dbReference>
<dbReference type="InterPro" id="IPR002035">
    <property type="entry name" value="VWF_A"/>
</dbReference>
<organism evidence="2 3">
    <name type="scientific">Plectus sambesii</name>
    <dbReference type="NCBI Taxonomy" id="2011161"/>
    <lineage>
        <taxon>Eukaryota</taxon>
        <taxon>Metazoa</taxon>
        <taxon>Ecdysozoa</taxon>
        <taxon>Nematoda</taxon>
        <taxon>Chromadorea</taxon>
        <taxon>Plectida</taxon>
        <taxon>Plectina</taxon>
        <taxon>Plectoidea</taxon>
        <taxon>Plectidae</taxon>
        <taxon>Plectus</taxon>
    </lineage>
</organism>